<protein>
    <submittedName>
        <fullName evidence="1">Uncharacterized protein</fullName>
    </submittedName>
</protein>
<evidence type="ECO:0000313" key="1">
    <source>
        <dbReference type="EMBL" id="SDI82490.1"/>
    </source>
</evidence>
<dbReference type="GeneID" id="43759301"/>
<dbReference type="AlphaFoldDB" id="A0A1G8NSM7"/>
<dbReference type="EMBL" id="FNED01000008">
    <property type="protein sequence ID" value="SDI82490.1"/>
    <property type="molecule type" value="Genomic_DNA"/>
</dbReference>
<evidence type="ECO:0000313" key="2">
    <source>
        <dbReference type="Proteomes" id="UP000182836"/>
    </source>
</evidence>
<reference evidence="1 2" key="1">
    <citation type="submission" date="2016-10" db="EMBL/GenBank/DDBJ databases">
        <authorList>
            <person name="de Groot N.N."/>
        </authorList>
    </citation>
    <scope>NUCLEOTIDE SEQUENCE [LARGE SCALE GENOMIC DNA]</scope>
    <source>
        <strain evidence="1 2">DSM 2895</strain>
    </source>
</reference>
<dbReference type="Proteomes" id="UP000182836">
    <property type="component" value="Unassembled WGS sequence"/>
</dbReference>
<accession>A0A1G8NSM7</accession>
<organism evidence="1 2">
    <name type="scientific">Aneurinibacillus migulanus</name>
    <name type="common">Bacillus migulanus</name>
    <dbReference type="NCBI Taxonomy" id="47500"/>
    <lineage>
        <taxon>Bacteria</taxon>
        <taxon>Bacillati</taxon>
        <taxon>Bacillota</taxon>
        <taxon>Bacilli</taxon>
        <taxon>Bacillales</taxon>
        <taxon>Paenibacillaceae</taxon>
        <taxon>Aneurinibacillus group</taxon>
        <taxon>Aneurinibacillus</taxon>
    </lineage>
</organism>
<name>A0A1G8NSM7_ANEMI</name>
<dbReference type="RefSeq" id="WP_158502496.1">
    <property type="nucleotide sequence ID" value="NZ_BJOA01000061.1"/>
</dbReference>
<proteinExistence type="predicted"/>
<sequence>MKKNHSFTFTYVFLEPDKQVVSDKPVALDAKQAVIDYIIKKIILEGESKRLR</sequence>
<gene>
    <name evidence="1" type="ORF">SAMN04487909_10870</name>
</gene>